<sequence>MLMYKIYFLIFPVNLQGRLSAISVYPCLRKYPQLEGKSDQHLQQHSYIVREGEPLDAMLFITQGIIWNFTTINGERRNKCIEKGNFYGEEFLQWGLDSPALPNLSGLPISLKTTKTYTKVEAFALLMANDLRTIKPLL</sequence>
<dbReference type="GO" id="GO:0034220">
    <property type="term" value="P:monoatomic ion transmembrane transport"/>
    <property type="evidence" value="ECO:0007669"/>
    <property type="project" value="UniProtKB-KW"/>
</dbReference>
<dbReference type="InterPro" id="IPR000595">
    <property type="entry name" value="cNMP-bd_dom"/>
</dbReference>
<dbReference type="InterPro" id="IPR018490">
    <property type="entry name" value="cNMP-bd_dom_sf"/>
</dbReference>
<dbReference type="AlphaFoldDB" id="A0A660KLG1"/>
<evidence type="ECO:0000313" key="4">
    <source>
        <dbReference type="EMBL" id="KAE8037212.1"/>
    </source>
</evidence>
<evidence type="ECO:0000256" key="2">
    <source>
        <dbReference type="ARBA" id="ARBA00023303"/>
    </source>
</evidence>
<organism evidence="4 5">
    <name type="scientific">Carpinus fangiana</name>
    <dbReference type="NCBI Taxonomy" id="176857"/>
    <lineage>
        <taxon>Eukaryota</taxon>
        <taxon>Viridiplantae</taxon>
        <taxon>Streptophyta</taxon>
        <taxon>Embryophyta</taxon>
        <taxon>Tracheophyta</taxon>
        <taxon>Spermatophyta</taxon>
        <taxon>Magnoliopsida</taxon>
        <taxon>eudicotyledons</taxon>
        <taxon>Gunneridae</taxon>
        <taxon>Pentapetalae</taxon>
        <taxon>rosids</taxon>
        <taxon>fabids</taxon>
        <taxon>Fagales</taxon>
        <taxon>Betulaceae</taxon>
        <taxon>Carpinus</taxon>
    </lineage>
</organism>
<feature type="domain" description="Cyclic nucleotide-binding" evidence="3">
    <location>
        <begin position="46"/>
        <end position="99"/>
    </location>
</feature>
<dbReference type="OrthoDB" id="1585300at2759"/>
<dbReference type="PROSITE" id="PS50042">
    <property type="entry name" value="CNMP_BINDING_3"/>
    <property type="match status" value="1"/>
</dbReference>
<dbReference type="PANTHER" id="PTHR45651:SF68">
    <property type="entry name" value="ION TRANSPORT DOMAIN-CONTAINING PROTEIN"/>
    <property type="match status" value="1"/>
</dbReference>
<evidence type="ECO:0000256" key="1">
    <source>
        <dbReference type="ARBA" id="ARBA00023286"/>
    </source>
</evidence>
<dbReference type="PANTHER" id="PTHR45651">
    <property type="entry name" value="CYCLIC NUCLEOTIDE-GATED ION CHANNEL 15-RELATED-RELATED"/>
    <property type="match status" value="1"/>
</dbReference>
<evidence type="ECO:0000259" key="3">
    <source>
        <dbReference type="PROSITE" id="PS50042"/>
    </source>
</evidence>
<keyword evidence="1" id="KW-1071">Ligand-gated ion channel</keyword>
<gene>
    <name evidence="4" type="ORF">FH972_009821</name>
</gene>
<proteinExistence type="predicted"/>
<keyword evidence="1" id="KW-0406">Ion transport</keyword>
<evidence type="ECO:0000313" key="5">
    <source>
        <dbReference type="Proteomes" id="UP000327013"/>
    </source>
</evidence>
<reference evidence="4 5" key="1">
    <citation type="submission" date="2019-06" db="EMBL/GenBank/DDBJ databases">
        <title>A chromosomal-level reference genome of Carpinus fangiana (Coryloideae, Betulaceae).</title>
        <authorList>
            <person name="Yang X."/>
            <person name="Wang Z."/>
            <person name="Zhang L."/>
            <person name="Hao G."/>
            <person name="Liu J."/>
            <person name="Yang Y."/>
        </authorList>
    </citation>
    <scope>NUCLEOTIDE SEQUENCE [LARGE SCALE GENOMIC DNA]</scope>
    <source>
        <strain evidence="4">Cfa_2016G</strain>
        <tissue evidence="4">Leaf</tissue>
    </source>
</reference>
<dbReference type="Gene3D" id="2.60.120.10">
    <property type="entry name" value="Jelly Rolls"/>
    <property type="match status" value="1"/>
</dbReference>
<dbReference type="InterPro" id="IPR014710">
    <property type="entry name" value="RmlC-like_jellyroll"/>
</dbReference>
<dbReference type="EMBL" id="CM017324">
    <property type="protein sequence ID" value="KAE8037212.1"/>
    <property type="molecule type" value="Genomic_DNA"/>
</dbReference>
<keyword evidence="1" id="KW-0813">Transport</keyword>
<dbReference type="Proteomes" id="UP000327013">
    <property type="component" value="Chromosome 4"/>
</dbReference>
<dbReference type="SUPFAM" id="SSF51206">
    <property type="entry name" value="cAMP-binding domain-like"/>
    <property type="match status" value="1"/>
</dbReference>
<name>A0A660KLG1_9ROSI</name>
<protein>
    <recommendedName>
        <fullName evidence="3">Cyclic nucleotide-binding domain-containing protein</fullName>
    </recommendedName>
</protein>
<accession>A0A660KLG1</accession>
<keyword evidence="5" id="KW-1185">Reference proteome</keyword>
<keyword evidence="2" id="KW-0407">Ion channel</keyword>
<dbReference type="GO" id="GO:0016020">
    <property type="term" value="C:membrane"/>
    <property type="evidence" value="ECO:0007669"/>
    <property type="project" value="UniProtKB-SubCell"/>
</dbReference>